<gene>
    <name evidence="1" type="ORF">RTCCBAU85039_0807</name>
    <name evidence="2" type="ORF">SAMN05216228_1001359</name>
</gene>
<keyword evidence="4" id="KW-1185">Reference proteome</keyword>
<organism evidence="1 3">
    <name type="scientific">Rhizobium tibeticum</name>
    <dbReference type="NCBI Taxonomy" id="501024"/>
    <lineage>
        <taxon>Bacteria</taxon>
        <taxon>Pseudomonadati</taxon>
        <taxon>Pseudomonadota</taxon>
        <taxon>Alphaproteobacteria</taxon>
        <taxon>Hyphomicrobiales</taxon>
        <taxon>Rhizobiaceae</taxon>
        <taxon>Rhizobium/Agrobacterium group</taxon>
        <taxon>Rhizobium</taxon>
    </lineage>
</organism>
<dbReference type="Proteomes" id="UP000183063">
    <property type="component" value="Unassembled WGS sequence"/>
</dbReference>
<dbReference type="Proteomes" id="UP000198939">
    <property type="component" value="Unassembled WGS sequence"/>
</dbReference>
<dbReference type="AlphaFoldDB" id="A0A1H8CZ78"/>
<evidence type="ECO:0000313" key="4">
    <source>
        <dbReference type="Proteomes" id="UP000198939"/>
    </source>
</evidence>
<evidence type="ECO:0000313" key="3">
    <source>
        <dbReference type="Proteomes" id="UP000183063"/>
    </source>
</evidence>
<name>A0A1H8CZ78_9HYPH</name>
<accession>A0A1H8CZ78</accession>
<evidence type="ECO:0000313" key="1">
    <source>
        <dbReference type="EMBL" id="SEH50817.1"/>
    </source>
</evidence>
<dbReference type="EMBL" id="FOCV01000001">
    <property type="protein sequence ID" value="SEN00310.1"/>
    <property type="molecule type" value="Genomic_DNA"/>
</dbReference>
<sequence>MARDSPGSINASIVPGCEHQRSLAFQARFPRAAQGLPQTHVFVLPQCSNQVCATSSANNRLLIYLKRAVNKGQTTLQGAKSNFISYPNSDLRGAGATNYCHPEGCFCLFLRRSEGACIIYYNASIMEITHHPHYKIYTICLNNFT</sequence>
<reference evidence="3" key="3">
    <citation type="submission" date="2016-10" db="EMBL/GenBank/DDBJ databases">
        <authorList>
            <person name="Wibberg D."/>
        </authorList>
    </citation>
    <scope>NUCLEOTIDE SEQUENCE [LARGE SCALE GENOMIC DNA]</scope>
</reference>
<evidence type="ECO:0000313" key="2">
    <source>
        <dbReference type="EMBL" id="SEN00310.1"/>
    </source>
</evidence>
<dbReference type="STRING" id="501024.RTCCBAU85039_0807"/>
<reference evidence="2 4" key="2">
    <citation type="submission" date="2016-10" db="EMBL/GenBank/DDBJ databases">
        <authorList>
            <person name="Varghese N."/>
            <person name="Submissions S."/>
        </authorList>
    </citation>
    <scope>NUCLEOTIDE SEQUENCE [LARGE SCALE GENOMIC DNA]</scope>
    <source>
        <strain evidence="2 4">CGMCC 1.7071</strain>
    </source>
</reference>
<proteinExistence type="predicted"/>
<dbReference type="EMBL" id="FNXB01000003">
    <property type="protein sequence ID" value="SEH50817.1"/>
    <property type="molecule type" value="Genomic_DNA"/>
</dbReference>
<protein>
    <submittedName>
        <fullName evidence="1">Uncharacterized protein</fullName>
    </submittedName>
</protein>
<reference evidence="1" key="1">
    <citation type="submission" date="2016-10" db="EMBL/GenBank/DDBJ databases">
        <authorList>
            <person name="de Groot N.N."/>
        </authorList>
    </citation>
    <scope>NUCLEOTIDE SEQUENCE [LARGE SCALE GENOMIC DNA]</scope>
    <source>
        <strain evidence="1">CCBAU85039</strain>
    </source>
</reference>